<reference evidence="12 13" key="1">
    <citation type="journal article" date="2013" name="Science">
        <title>Genomic diversity and evolution of the head crest in the rock pigeon.</title>
        <authorList>
            <person name="Shapiro M.D."/>
            <person name="Kronenberg Z."/>
            <person name="Li C."/>
            <person name="Domyan E.T."/>
            <person name="Pan H."/>
            <person name="Campbell M."/>
            <person name="Tan H."/>
            <person name="Huff C.D."/>
            <person name="Hu H."/>
            <person name="Vickrey A.I."/>
            <person name="Nielsen S.C."/>
            <person name="Stringham S.A."/>
            <person name="Hu H."/>
            <person name="Willerslev E."/>
            <person name="Gilbert M.T."/>
            <person name="Yandell M."/>
            <person name="Zhang G."/>
            <person name="Wang J."/>
        </authorList>
    </citation>
    <scope>NUCLEOTIDE SEQUENCE [LARGE SCALE GENOMIC DNA]</scope>
    <source>
        <tissue evidence="12">Blood</tissue>
    </source>
</reference>
<keyword evidence="9" id="KW-0297">G-protein coupled receptor</keyword>
<feature type="transmembrane region" description="Helical" evidence="10">
    <location>
        <begin position="50"/>
        <end position="75"/>
    </location>
</feature>
<evidence type="ECO:0000259" key="11">
    <source>
        <dbReference type="PROSITE" id="PS50262"/>
    </source>
</evidence>
<dbReference type="PRINTS" id="PR00245">
    <property type="entry name" value="OLFACTORYR"/>
</dbReference>
<feature type="transmembrane region" description="Helical" evidence="10">
    <location>
        <begin position="227"/>
        <end position="252"/>
    </location>
</feature>
<dbReference type="SUPFAM" id="SSF81321">
    <property type="entry name" value="Family A G protein-coupled receptor-like"/>
    <property type="match status" value="1"/>
</dbReference>
<dbReference type="InterPro" id="IPR050402">
    <property type="entry name" value="OR51/52/56-like"/>
</dbReference>
<evidence type="ECO:0000256" key="3">
    <source>
        <dbReference type="ARBA" id="ARBA00022606"/>
    </source>
</evidence>
<evidence type="ECO:0000256" key="4">
    <source>
        <dbReference type="ARBA" id="ARBA00022692"/>
    </source>
</evidence>
<dbReference type="PROSITE" id="PS50262">
    <property type="entry name" value="G_PROTEIN_RECEP_F1_2"/>
    <property type="match status" value="1"/>
</dbReference>
<dbReference type="PANTHER" id="PTHR26450:SF179">
    <property type="entry name" value="OLFACTORY RECEPTOR"/>
    <property type="match status" value="1"/>
</dbReference>
<evidence type="ECO:0000313" key="12">
    <source>
        <dbReference type="EMBL" id="PKK19344.1"/>
    </source>
</evidence>
<evidence type="ECO:0000256" key="7">
    <source>
        <dbReference type="ARBA" id="ARBA00023136"/>
    </source>
</evidence>
<dbReference type="InParanoid" id="A0A2I0LPI7"/>
<evidence type="ECO:0000313" key="13">
    <source>
        <dbReference type="Proteomes" id="UP000053872"/>
    </source>
</evidence>
<feature type="transmembrane region" description="Helical" evidence="10">
    <location>
        <begin position="299"/>
        <end position="319"/>
    </location>
</feature>
<dbReference type="AlphaFoldDB" id="A0A2I0LPI7"/>
<keyword evidence="10" id="KW-1003">Cell membrane</keyword>
<feature type="transmembrane region" description="Helical" evidence="10">
    <location>
        <begin position="87"/>
        <end position="109"/>
    </location>
</feature>
<evidence type="ECO:0000256" key="8">
    <source>
        <dbReference type="ARBA" id="ARBA00023224"/>
    </source>
</evidence>
<organism evidence="12 13">
    <name type="scientific">Columba livia</name>
    <name type="common">Rock dove</name>
    <dbReference type="NCBI Taxonomy" id="8932"/>
    <lineage>
        <taxon>Eukaryota</taxon>
        <taxon>Metazoa</taxon>
        <taxon>Chordata</taxon>
        <taxon>Craniata</taxon>
        <taxon>Vertebrata</taxon>
        <taxon>Euteleostomi</taxon>
        <taxon>Archelosauria</taxon>
        <taxon>Archosauria</taxon>
        <taxon>Dinosauria</taxon>
        <taxon>Saurischia</taxon>
        <taxon>Theropoda</taxon>
        <taxon>Coelurosauria</taxon>
        <taxon>Aves</taxon>
        <taxon>Neognathae</taxon>
        <taxon>Neoaves</taxon>
        <taxon>Columbimorphae</taxon>
        <taxon>Columbiformes</taxon>
        <taxon>Columbidae</taxon>
        <taxon>Columba</taxon>
    </lineage>
</organism>
<dbReference type="EMBL" id="AKCR02000149">
    <property type="protein sequence ID" value="PKK19344.1"/>
    <property type="molecule type" value="Genomic_DNA"/>
</dbReference>
<keyword evidence="4 9" id="KW-0812">Transmembrane</keyword>
<feature type="transmembrane region" description="Helical" evidence="10">
    <location>
        <begin position="129"/>
        <end position="147"/>
    </location>
</feature>
<feature type="domain" description="G-protein coupled receptors family 1 profile" evidence="11">
    <location>
        <begin position="68"/>
        <end position="319"/>
    </location>
</feature>
<keyword evidence="6 10" id="KW-1133">Transmembrane helix</keyword>
<keyword evidence="3 10" id="KW-0716">Sensory transduction</keyword>
<dbReference type="FunFam" id="1.20.1070.10:FF:000006">
    <property type="entry name" value="Olfactory receptor"/>
    <property type="match status" value="1"/>
</dbReference>
<dbReference type="InterPro" id="IPR017452">
    <property type="entry name" value="GPCR_Rhodpsn_7TM"/>
</dbReference>
<dbReference type="InterPro" id="IPR000725">
    <property type="entry name" value="Olfact_rcpt"/>
</dbReference>
<dbReference type="PRINTS" id="PR00237">
    <property type="entry name" value="GPCRRHODOPSN"/>
</dbReference>
<comment type="function">
    <text evidence="1">Odorant receptor.</text>
</comment>
<dbReference type="Pfam" id="PF13853">
    <property type="entry name" value="7tm_4"/>
    <property type="match status" value="1"/>
</dbReference>
<keyword evidence="13" id="KW-1185">Reference proteome</keyword>
<dbReference type="Gene3D" id="1.20.1070.10">
    <property type="entry name" value="Rhodopsin 7-helix transmembrane proteins"/>
    <property type="match status" value="1"/>
</dbReference>
<comment type="subcellular location">
    <subcellularLocation>
        <location evidence="10">Cell membrane</location>
        <topology evidence="10">Multi-pass membrane protein</topology>
    </subcellularLocation>
    <subcellularLocation>
        <location evidence="2">Membrane</location>
        <topology evidence="2">Multi-pass membrane protein</topology>
    </subcellularLocation>
</comment>
<dbReference type="Proteomes" id="UP000053872">
    <property type="component" value="Unassembled WGS sequence"/>
</dbReference>
<comment type="caution">
    <text evidence="12">The sequence shown here is derived from an EMBL/GenBank/DDBJ whole genome shotgun (WGS) entry which is preliminary data.</text>
</comment>
<keyword evidence="7 10" id="KW-0472">Membrane</keyword>
<protein>
    <recommendedName>
        <fullName evidence="10">Olfactory receptor</fullName>
    </recommendedName>
</protein>
<dbReference type="CDD" id="cd15950">
    <property type="entry name" value="7tmA_OR52I-like"/>
    <property type="match status" value="1"/>
</dbReference>
<sequence length="362" mass="39942">MTISTPIFLDHILYKQTNIAPAVTSMSSSFPTNTSLLELHLMGIPGLQYLHLWISIPFCIMYLVTLVGNCTILYVIKADPSLHLPMFLFLSMLAVIDLVMSTSITPKMLGIFWFHSTTISLGACLTQMYFVHAFSAVESGVLVAMAFDRYVAICHPLQYLSILTSPVVVVIGLATLLRAVVFMTPLTFQIRCLPLCGPAIVGHSYCEHMAVLRLSCEDAAFSSTYSLSISTCVVSFDSLLIAISYVLILRAVLGLSSPQARKKAFGTCVSHFCIMALYYIPGLLSMYMERYHQELPPHIQVLLADLYLLIPPAFNPLIYGIRTKQIRDGAHRVISRRRPMAGGIGSGLQGPRLGLMKTKSIP</sequence>
<evidence type="ECO:0000256" key="9">
    <source>
        <dbReference type="RuleBase" id="RU000688"/>
    </source>
</evidence>
<feature type="transmembrane region" description="Helical" evidence="10">
    <location>
        <begin position="159"/>
        <end position="181"/>
    </location>
</feature>
<name>A0A2I0LPI7_COLLI</name>
<evidence type="ECO:0000256" key="1">
    <source>
        <dbReference type="ARBA" id="ARBA00002936"/>
    </source>
</evidence>
<gene>
    <name evidence="12" type="ORF">A306_00013528</name>
</gene>
<dbReference type="PANTHER" id="PTHR26450">
    <property type="entry name" value="OLFACTORY RECEPTOR 56B1-RELATED"/>
    <property type="match status" value="1"/>
</dbReference>
<dbReference type="GO" id="GO:0004930">
    <property type="term" value="F:G protein-coupled receptor activity"/>
    <property type="evidence" value="ECO:0007669"/>
    <property type="project" value="UniProtKB-KW"/>
</dbReference>
<dbReference type="GO" id="GO:0004984">
    <property type="term" value="F:olfactory receptor activity"/>
    <property type="evidence" value="ECO:0007669"/>
    <property type="project" value="InterPro"/>
</dbReference>
<proteinExistence type="inferred from homology"/>
<dbReference type="GO" id="GO:0005886">
    <property type="term" value="C:plasma membrane"/>
    <property type="evidence" value="ECO:0007669"/>
    <property type="project" value="UniProtKB-SubCell"/>
</dbReference>
<keyword evidence="8 9" id="KW-0807">Transducer</keyword>
<evidence type="ECO:0000256" key="2">
    <source>
        <dbReference type="ARBA" id="ARBA00004141"/>
    </source>
</evidence>
<feature type="transmembrane region" description="Helical" evidence="10">
    <location>
        <begin position="264"/>
        <end position="287"/>
    </location>
</feature>
<evidence type="ECO:0000256" key="6">
    <source>
        <dbReference type="ARBA" id="ARBA00022989"/>
    </source>
</evidence>
<comment type="similarity">
    <text evidence="9">Belongs to the G-protein coupled receptor 1 family.</text>
</comment>
<keyword evidence="5 10" id="KW-0552">Olfaction</keyword>
<dbReference type="PROSITE" id="PS00237">
    <property type="entry name" value="G_PROTEIN_RECEP_F1_1"/>
    <property type="match status" value="1"/>
</dbReference>
<keyword evidence="9 12" id="KW-0675">Receptor</keyword>
<evidence type="ECO:0000256" key="10">
    <source>
        <dbReference type="RuleBase" id="RU363047"/>
    </source>
</evidence>
<dbReference type="InterPro" id="IPR000276">
    <property type="entry name" value="GPCR_Rhodpsn"/>
</dbReference>
<accession>A0A2I0LPI7</accession>
<evidence type="ECO:0000256" key="5">
    <source>
        <dbReference type="ARBA" id="ARBA00022725"/>
    </source>
</evidence>